<comment type="similarity">
    <text evidence="1 6">Belongs to the glutathione peroxidase family.</text>
</comment>
<dbReference type="AlphaFoldDB" id="A0A9W7Y4Z5"/>
<evidence type="ECO:0000256" key="3">
    <source>
        <dbReference type="ARBA" id="ARBA00023002"/>
    </source>
</evidence>
<dbReference type="PROSITE" id="PS51355">
    <property type="entry name" value="GLUTATHIONE_PEROXID_3"/>
    <property type="match status" value="1"/>
</dbReference>
<dbReference type="InterPro" id="IPR000889">
    <property type="entry name" value="Glutathione_peroxidase"/>
</dbReference>
<dbReference type="GO" id="GO:0140824">
    <property type="term" value="F:thioredoxin-dependent peroxiredoxin activity"/>
    <property type="evidence" value="ECO:0007669"/>
    <property type="project" value="UniProtKB-EC"/>
</dbReference>
<evidence type="ECO:0000313" key="7">
    <source>
        <dbReference type="EMBL" id="KAJ1727849.1"/>
    </source>
</evidence>
<evidence type="ECO:0000256" key="2">
    <source>
        <dbReference type="ARBA" id="ARBA00022559"/>
    </source>
</evidence>
<name>A0A9W7Y4Z5_9FUNG</name>
<feature type="active site" evidence="5">
    <location>
        <position position="50"/>
    </location>
</feature>
<proteinExistence type="inferred from homology"/>
<dbReference type="PANTHER" id="PTHR11592">
    <property type="entry name" value="GLUTATHIONE PEROXIDASE"/>
    <property type="match status" value="1"/>
</dbReference>
<dbReference type="Pfam" id="PF00255">
    <property type="entry name" value="GSHPx"/>
    <property type="match status" value="1"/>
</dbReference>
<dbReference type="SUPFAM" id="SSF52833">
    <property type="entry name" value="Thioredoxin-like"/>
    <property type="match status" value="1"/>
</dbReference>
<sequence length="176" mass="19734">MSDDAPPTASQPPKNEQFYKLNFKTLDGKDFAFEQLRDKAVLIVNVASKCGFTPQYKSLEDLNKNYGAKGLVVLGFPTNQFAHQEPGDAGQIQEFCQKNYGVTFTIMEKSDVNGGKENEVYKYIKAERPGLLGLKRIKWNFEKFLVDRQGSVVGRWASTTDPKSITKDIEQALASN</sequence>
<dbReference type="PANTHER" id="PTHR11592:SF78">
    <property type="entry name" value="GLUTATHIONE PEROXIDASE"/>
    <property type="match status" value="1"/>
</dbReference>
<dbReference type="InterPro" id="IPR029759">
    <property type="entry name" value="GPX_AS"/>
</dbReference>
<evidence type="ECO:0000313" key="8">
    <source>
        <dbReference type="Proteomes" id="UP001143981"/>
    </source>
</evidence>
<dbReference type="EMBL" id="JANBOI010000964">
    <property type="protein sequence ID" value="KAJ1727849.1"/>
    <property type="molecule type" value="Genomic_DNA"/>
</dbReference>
<dbReference type="PRINTS" id="PR01011">
    <property type="entry name" value="GLUTPROXDASE"/>
</dbReference>
<dbReference type="Proteomes" id="UP001143981">
    <property type="component" value="Unassembled WGS sequence"/>
</dbReference>
<protein>
    <recommendedName>
        <fullName evidence="6">Glutathione peroxidase</fullName>
    </recommendedName>
</protein>
<dbReference type="FunFam" id="3.40.30.10:FF:000010">
    <property type="entry name" value="Glutathione peroxidase"/>
    <property type="match status" value="1"/>
</dbReference>
<evidence type="ECO:0000256" key="1">
    <source>
        <dbReference type="ARBA" id="ARBA00006926"/>
    </source>
</evidence>
<dbReference type="CDD" id="cd00340">
    <property type="entry name" value="GSH_Peroxidase"/>
    <property type="match status" value="1"/>
</dbReference>
<accession>A0A9W7Y4Z5</accession>
<dbReference type="Gene3D" id="3.40.30.10">
    <property type="entry name" value="Glutaredoxin"/>
    <property type="match status" value="1"/>
</dbReference>
<reference evidence="7" key="1">
    <citation type="submission" date="2022-07" db="EMBL/GenBank/DDBJ databases">
        <title>Phylogenomic reconstructions and comparative analyses of Kickxellomycotina fungi.</title>
        <authorList>
            <person name="Reynolds N.K."/>
            <person name="Stajich J.E."/>
            <person name="Barry K."/>
            <person name="Grigoriev I.V."/>
            <person name="Crous P."/>
            <person name="Smith M.E."/>
        </authorList>
    </citation>
    <scope>NUCLEOTIDE SEQUENCE</scope>
    <source>
        <strain evidence="7">BCRC 34381</strain>
    </source>
</reference>
<dbReference type="PIRSF" id="PIRSF000303">
    <property type="entry name" value="Glutathion_perox"/>
    <property type="match status" value="1"/>
</dbReference>
<comment type="caution">
    <text evidence="7">The sequence shown here is derived from an EMBL/GenBank/DDBJ whole genome shotgun (WGS) entry which is preliminary data.</text>
</comment>
<dbReference type="OrthoDB" id="446890at2759"/>
<keyword evidence="2 6" id="KW-0575">Peroxidase</keyword>
<evidence type="ECO:0000256" key="5">
    <source>
        <dbReference type="PIRSR" id="PIRSR000303-1"/>
    </source>
</evidence>
<organism evidence="7 8">
    <name type="scientific">Coemansia biformis</name>
    <dbReference type="NCBI Taxonomy" id="1286918"/>
    <lineage>
        <taxon>Eukaryota</taxon>
        <taxon>Fungi</taxon>
        <taxon>Fungi incertae sedis</taxon>
        <taxon>Zoopagomycota</taxon>
        <taxon>Kickxellomycotina</taxon>
        <taxon>Kickxellomycetes</taxon>
        <taxon>Kickxellales</taxon>
        <taxon>Kickxellaceae</taxon>
        <taxon>Coemansia</taxon>
    </lineage>
</organism>
<evidence type="ECO:0000256" key="6">
    <source>
        <dbReference type="RuleBase" id="RU000499"/>
    </source>
</evidence>
<keyword evidence="3 6" id="KW-0560">Oxidoreductase</keyword>
<dbReference type="PROSITE" id="PS00460">
    <property type="entry name" value="GLUTATHIONE_PEROXID_1"/>
    <property type="match status" value="1"/>
</dbReference>
<dbReference type="GO" id="GO:0034599">
    <property type="term" value="P:cellular response to oxidative stress"/>
    <property type="evidence" value="ECO:0007669"/>
    <property type="project" value="TreeGrafter"/>
</dbReference>
<evidence type="ECO:0000256" key="4">
    <source>
        <dbReference type="ARBA" id="ARBA00049091"/>
    </source>
</evidence>
<comment type="catalytic activity">
    <reaction evidence="4">
        <text>a hydroperoxide + [thioredoxin]-dithiol = an alcohol + [thioredoxin]-disulfide + H2O</text>
        <dbReference type="Rhea" id="RHEA:62620"/>
        <dbReference type="Rhea" id="RHEA-COMP:10698"/>
        <dbReference type="Rhea" id="RHEA-COMP:10700"/>
        <dbReference type="ChEBI" id="CHEBI:15377"/>
        <dbReference type="ChEBI" id="CHEBI:29950"/>
        <dbReference type="ChEBI" id="CHEBI:30879"/>
        <dbReference type="ChEBI" id="CHEBI:35924"/>
        <dbReference type="ChEBI" id="CHEBI:50058"/>
        <dbReference type="EC" id="1.11.1.24"/>
    </reaction>
</comment>
<dbReference type="InterPro" id="IPR036249">
    <property type="entry name" value="Thioredoxin-like_sf"/>
</dbReference>
<keyword evidence="8" id="KW-1185">Reference proteome</keyword>
<gene>
    <name evidence="7" type="primary">GPX2</name>
    <name evidence="7" type="ORF">LPJ61_004360</name>
</gene>